<keyword evidence="4" id="KW-0479">Metal-binding</keyword>
<feature type="transmembrane region" description="Helical" evidence="8">
    <location>
        <begin position="6"/>
        <end position="24"/>
    </location>
</feature>
<dbReference type="AlphaFoldDB" id="A0A9W8JNL8"/>
<keyword evidence="8" id="KW-1133">Transmembrane helix</keyword>
<evidence type="ECO:0000256" key="2">
    <source>
        <dbReference type="ARBA" id="ARBA00010617"/>
    </source>
</evidence>
<dbReference type="PANTHER" id="PTHR46300:SF7">
    <property type="entry name" value="P450, PUTATIVE (EUROFUNG)-RELATED"/>
    <property type="match status" value="1"/>
</dbReference>
<evidence type="ECO:0000256" key="3">
    <source>
        <dbReference type="ARBA" id="ARBA00022617"/>
    </source>
</evidence>
<dbReference type="GO" id="GO:0004497">
    <property type="term" value="F:monooxygenase activity"/>
    <property type="evidence" value="ECO:0007669"/>
    <property type="project" value="UniProtKB-KW"/>
</dbReference>
<protein>
    <recommendedName>
        <fullName evidence="12">Cytochrome P450</fullName>
    </recommendedName>
</protein>
<dbReference type="OrthoDB" id="1055148at2759"/>
<dbReference type="GO" id="GO:0016705">
    <property type="term" value="F:oxidoreductase activity, acting on paired donors, with incorporation or reduction of molecular oxygen"/>
    <property type="evidence" value="ECO:0007669"/>
    <property type="project" value="InterPro"/>
</dbReference>
<dbReference type="GO" id="GO:0020037">
    <property type="term" value="F:heme binding"/>
    <property type="evidence" value="ECO:0007669"/>
    <property type="project" value="InterPro"/>
</dbReference>
<keyword evidence="5" id="KW-0560">Oxidoreductase</keyword>
<keyword evidence="11" id="KW-1185">Reference proteome</keyword>
<dbReference type="EMBL" id="JANBPK010001440">
    <property type="protein sequence ID" value="KAJ2923050.1"/>
    <property type="molecule type" value="Genomic_DNA"/>
</dbReference>
<comment type="caution">
    <text evidence="10">The sequence shown here is derived from an EMBL/GenBank/DDBJ whole genome shotgun (WGS) entry which is preliminary data.</text>
</comment>
<accession>A0A9W8JNL8</accession>
<reference evidence="10" key="1">
    <citation type="submission" date="2022-06" db="EMBL/GenBank/DDBJ databases">
        <title>Genome Sequence of Candolleomyces eurysporus.</title>
        <authorList>
            <person name="Buettner E."/>
        </authorList>
    </citation>
    <scope>NUCLEOTIDE SEQUENCE</scope>
    <source>
        <strain evidence="10">VTCC 930004</strain>
    </source>
</reference>
<proteinExistence type="inferred from homology"/>
<evidence type="ECO:0000256" key="8">
    <source>
        <dbReference type="SAM" id="Phobius"/>
    </source>
</evidence>
<dbReference type="SUPFAM" id="SSF48264">
    <property type="entry name" value="Cytochrome P450"/>
    <property type="match status" value="1"/>
</dbReference>
<gene>
    <name evidence="9" type="ORF">H1R20_g14044</name>
    <name evidence="10" type="ORF">H1R20_g961</name>
</gene>
<keyword evidence="3" id="KW-0349">Heme</keyword>
<organism evidence="10 11">
    <name type="scientific">Candolleomyces eurysporus</name>
    <dbReference type="NCBI Taxonomy" id="2828524"/>
    <lineage>
        <taxon>Eukaryota</taxon>
        <taxon>Fungi</taxon>
        <taxon>Dikarya</taxon>
        <taxon>Basidiomycota</taxon>
        <taxon>Agaricomycotina</taxon>
        <taxon>Agaricomycetes</taxon>
        <taxon>Agaricomycetidae</taxon>
        <taxon>Agaricales</taxon>
        <taxon>Agaricineae</taxon>
        <taxon>Psathyrellaceae</taxon>
        <taxon>Candolleomyces</taxon>
    </lineage>
</organism>
<keyword evidence="8" id="KW-0472">Membrane</keyword>
<dbReference type="EMBL" id="JANBPK010000165">
    <property type="protein sequence ID" value="KAJ2936134.1"/>
    <property type="molecule type" value="Genomic_DNA"/>
</dbReference>
<evidence type="ECO:0000256" key="7">
    <source>
        <dbReference type="ARBA" id="ARBA00023033"/>
    </source>
</evidence>
<evidence type="ECO:0000256" key="5">
    <source>
        <dbReference type="ARBA" id="ARBA00023002"/>
    </source>
</evidence>
<dbReference type="InterPro" id="IPR001128">
    <property type="entry name" value="Cyt_P450"/>
</dbReference>
<evidence type="ECO:0000256" key="6">
    <source>
        <dbReference type="ARBA" id="ARBA00023004"/>
    </source>
</evidence>
<evidence type="ECO:0000313" key="11">
    <source>
        <dbReference type="Proteomes" id="UP001140091"/>
    </source>
</evidence>
<dbReference type="InterPro" id="IPR036396">
    <property type="entry name" value="Cyt_P450_sf"/>
</dbReference>
<dbReference type="InterPro" id="IPR050364">
    <property type="entry name" value="Cytochrome_P450_fung"/>
</dbReference>
<keyword evidence="8" id="KW-0812">Transmembrane</keyword>
<dbReference type="GO" id="GO:0005506">
    <property type="term" value="F:iron ion binding"/>
    <property type="evidence" value="ECO:0007669"/>
    <property type="project" value="InterPro"/>
</dbReference>
<comment type="similarity">
    <text evidence="2">Belongs to the cytochrome P450 family.</text>
</comment>
<evidence type="ECO:0000313" key="10">
    <source>
        <dbReference type="EMBL" id="KAJ2936134.1"/>
    </source>
</evidence>
<dbReference type="PANTHER" id="PTHR46300">
    <property type="entry name" value="P450, PUTATIVE (EUROFUNG)-RELATED-RELATED"/>
    <property type="match status" value="1"/>
</dbReference>
<evidence type="ECO:0008006" key="12">
    <source>
        <dbReference type="Google" id="ProtNLM"/>
    </source>
</evidence>
<comment type="cofactor">
    <cofactor evidence="1">
        <name>heme</name>
        <dbReference type="ChEBI" id="CHEBI:30413"/>
    </cofactor>
</comment>
<evidence type="ECO:0000256" key="1">
    <source>
        <dbReference type="ARBA" id="ARBA00001971"/>
    </source>
</evidence>
<evidence type="ECO:0000313" key="9">
    <source>
        <dbReference type="EMBL" id="KAJ2923050.1"/>
    </source>
</evidence>
<keyword evidence="6" id="KW-0408">Iron</keyword>
<name>A0A9W8JNL8_9AGAR</name>
<dbReference type="Proteomes" id="UP001140091">
    <property type="component" value="Unassembled WGS sequence"/>
</dbReference>
<keyword evidence="7" id="KW-0503">Monooxygenase</keyword>
<evidence type="ECO:0000256" key="4">
    <source>
        <dbReference type="ARBA" id="ARBA00022723"/>
    </source>
</evidence>
<feature type="non-terminal residue" evidence="10">
    <location>
        <position position="204"/>
    </location>
</feature>
<sequence length="204" mass="23669">MSGVHQIITGFSLLCAAAFIVQRLRKNARSRGLWLPLGLKRLPVIGNLLDLPQEQPWEEYHRMLQWYGDIMYLEALGQPIVVLDSLSRATDLYDKRGATYSDRPYLPILDIMEMNWSFGLMPYGAKWRPHHRPFHQLVNSNALPKFYPVFNEEIVVLLQKLHTSPEDFLKHIQFFFGASIMHLSYGFDNVKTNVSLIHDAEILM</sequence>
<dbReference type="Pfam" id="PF00067">
    <property type="entry name" value="p450"/>
    <property type="match status" value="1"/>
</dbReference>
<dbReference type="Gene3D" id="1.10.630.10">
    <property type="entry name" value="Cytochrome P450"/>
    <property type="match status" value="1"/>
</dbReference>